<comment type="function">
    <text evidence="5">Cell division factor that enhances FtsZ-ring assembly. Directly interacts with FtsZ and promotes bundling of FtsZ protofilaments, with a reduction in FtsZ GTPase activity.</text>
</comment>
<name>A0A1E7ZCW1_9ALTE</name>
<evidence type="ECO:0000256" key="4">
    <source>
        <dbReference type="ARBA" id="ARBA00023306"/>
    </source>
</evidence>
<comment type="caution">
    <text evidence="6">The sequence shown here is derived from an EMBL/GenBank/DDBJ whole genome shotgun (WGS) entry which is preliminary data.</text>
</comment>
<comment type="similarity">
    <text evidence="5">Belongs to the ZapD family.</text>
</comment>
<evidence type="ECO:0000256" key="5">
    <source>
        <dbReference type="HAMAP-Rule" id="MF_01092"/>
    </source>
</evidence>
<comment type="subunit">
    <text evidence="5">Interacts with FtsZ.</text>
</comment>
<dbReference type="PANTHER" id="PTHR39455:SF1">
    <property type="entry name" value="CELL DIVISION PROTEIN ZAPD"/>
    <property type="match status" value="1"/>
</dbReference>
<dbReference type="EMBL" id="MDHN01000015">
    <property type="protein sequence ID" value="OFC71347.1"/>
    <property type="molecule type" value="Genomic_DNA"/>
</dbReference>
<dbReference type="AlphaFoldDB" id="A0A1E7ZCW1"/>
<evidence type="ECO:0000256" key="1">
    <source>
        <dbReference type="ARBA" id="ARBA00022490"/>
    </source>
</evidence>
<dbReference type="GO" id="GO:0000917">
    <property type="term" value="P:division septum assembly"/>
    <property type="evidence" value="ECO:0007669"/>
    <property type="project" value="UniProtKB-KW"/>
</dbReference>
<dbReference type="Gene3D" id="2.60.440.10">
    <property type="entry name" value="YacF-like domains"/>
    <property type="match status" value="1"/>
</dbReference>
<gene>
    <name evidence="5" type="primary">zapD</name>
    <name evidence="6" type="ORF">BFC18_09345</name>
</gene>
<protein>
    <recommendedName>
        <fullName evidence="5">Cell division protein ZapD</fullName>
    </recommendedName>
    <alternativeName>
        <fullName evidence="5">Z ring-associated protein D</fullName>
    </alternativeName>
</protein>
<dbReference type="Proteomes" id="UP000175691">
    <property type="component" value="Unassembled WGS sequence"/>
</dbReference>
<dbReference type="SUPFAM" id="SSF160950">
    <property type="entry name" value="YacF-like"/>
    <property type="match status" value="1"/>
</dbReference>
<dbReference type="InterPro" id="IPR009777">
    <property type="entry name" value="ZapD"/>
</dbReference>
<accession>A0A1E7ZCW1</accession>
<evidence type="ECO:0000256" key="2">
    <source>
        <dbReference type="ARBA" id="ARBA00022618"/>
    </source>
</evidence>
<dbReference type="Pfam" id="PF07072">
    <property type="entry name" value="ZapD"/>
    <property type="match status" value="1"/>
</dbReference>
<dbReference type="PANTHER" id="PTHR39455">
    <property type="entry name" value="CELL DIVISION PROTEIN ZAPD"/>
    <property type="match status" value="1"/>
</dbReference>
<keyword evidence="3 5" id="KW-0717">Septation</keyword>
<comment type="subcellular location">
    <subcellularLocation>
        <location evidence="5">Cytoplasm</location>
    </subcellularLocation>
    <text evidence="5">Localizes to mid-cell in an FtsZ-dependent manner.</text>
</comment>
<keyword evidence="1 5" id="KW-0963">Cytoplasm</keyword>
<evidence type="ECO:0000256" key="3">
    <source>
        <dbReference type="ARBA" id="ARBA00023210"/>
    </source>
</evidence>
<reference evidence="6 7" key="1">
    <citation type="submission" date="2016-08" db="EMBL/GenBank/DDBJ databases">
        <authorList>
            <person name="Seilhamer J.J."/>
        </authorList>
    </citation>
    <scope>NUCLEOTIDE SEQUENCE [LARGE SCALE GENOMIC DNA]</scope>
    <source>
        <strain evidence="6 7">KCTC 42603</strain>
    </source>
</reference>
<dbReference type="InterPro" id="IPR027462">
    <property type="entry name" value="ZapD_C"/>
</dbReference>
<keyword evidence="2 5" id="KW-0132">Cell division</keyword>
<sequence>MTTTIYEFPLKEKVRNYLRIEHLLAQLKTGASVQNPALQIYFFEQLFTLMDLLDRLDLRTDLVKDLDVHERNLVHWSQHPNIDTNALEQSLKLIIQLKGKLKEERKFGTALKDDKFLASIRQRFSIPGGTCSFDLPNLHYWLNRPQDDIHESIKNWLLSLKLLEETVSVLLSFLRERGQFKPFEASNGFYQGVADDKCGLMRIRCDSNQGYYPTFSGNKYRYAIRFMLFESAAGQSPSVENTVSFAMASC</sequence>
<dbReference type="OrthoDB" id="5294622at2"/>
<evidence type="ECO:0000313" key="6">
    <source>
        <dbReference type="EMBL" id="OFC71347.1"/>
    </source>
</evidence>
<dbReference type="RefSeq" id="WP_070125039.1">
    <property type="nucleotide sequence ID" value="NZ_MDHN01000015.1"/>
</dbReference>
<organism evidence="6 7">
    <name type="scientific">Alteromonas confluentis</name>
    <dbReference type="NCBI Taxonomy" id="1656094"/>
    <lineage>
        <taxon>Bacteria</taxon>
        <taxon>Pseudomonadati</taxon>
        <taxon>Pseudomonadota</taxon>
        <taxon>Gammaproteobacteria</taxon>
        <taxon>Alteromonadales</taxon>
        <taxon>Alteromonadaceae</taxon>
        <taxon>Alteromonas/Salinimonas group</taxon>
        <taxon>Alteromonas</taxon>
    </lineage>
</organism>
<dbReference type="GO" id="GO:0005737">
    <property type="term" value="C:cytoplasm"/>
    <property type="evidence" value="ECO:0007669"/>
    <property type="project" value="UniProtKB-SubCell"/>
</dbReference>
<dbReference type="GO" id="GO:0032153">
    <property type="term" value="C:cell division site"/>
    <property type="evidence" value="ECO:0007669"/>
    <property type="project" value="TreeGrafter"/>
</dbReference>
<dbReference type="HAMAP" id="MF_01092">
    <property type="entry name" value="ZapD"/>
    <property type="match status" value="1"/>
</dbReference>
<dbReference type="NCBIfam" id="NF003655">
    <property type="entry name" value="PRK05287.1-3"/>
    <property type="match status" value="1"/>
</dbReference>
<dbReference type="InterPro" id="IPR036268">
    <property type="entry name" value="ZapD_sf"/>
</dbReference>
<keyword evidence="7" id="KW-1185">Reference proteome</keyword>
<keyword evidence="4 5" id="KW-0131">Cell cycle</keyword>
<dbReference type="GO" id="GO:0043093">
    <property type="term" value="P:FtsZ-dependent cytokinesis"/>
    <property type="evidence" value="ECO:0007669"/>
    <property type="project" value="UniProtKB-UniRule"/>
</dbReference>
<evidence type="ECO:0000313" key="7">
    <source>
        <dbReference type="Proteomes" id="UP000175691"/>
    </source>
</evidence>
<dbReference type="Gene3D" id="1.10.3900.10">
    <property type="entry name" value="YacF-like"/>
    <property type="match status" value="1"/>
</dbReference>
<dbReference type="STRING" id="1656094.BFC18_09345"/>
<proteinExistence type="inferred from homology"/>